<protein>
    <submittedName>
        <fullName evidence="1">Uncharacterized protein</fullName>
    </submittedName>
</protein>
<accession>A0A2M9W9J8</accession>
<dbReference type="EMBL" id="PIQI01000025">
    <property type="protein sequence ID" value="PJZ04213.1"/>
    <property type="molecule type" value="Genomic_DNA"/>
</dbReference>
<dbReference type="AlphaFoldDB" id="A0A2M9W9J8"/>
<evidence type="ECO:0000313" key="1">
    <source>
        <dbReference type="EMBL" id="PJZ04213.1"/>
    </source>
</evidence>
<dbReference type="Proteomes" id="UP000232062">
    <property type="component" value="Unassembled WGS sequence"/>
</dbReference>
<sequence length="68" mass="8036">MKPDYYYVCNNSFLGMVVHRKGCKNLRENEKKFFGTCYGYSQAMVIARQRYPEVDQCQECLELKVNTP</sequence>
<proteinExistence type="predicted"/>
<gene>
    <name evidence="1" type="ORF">PRCB_18275</name>
</gene>
<name>A0A2M9W9J8_9GAMM</name>
<comment type="caution">
    <text evidence="1">The sequence shown here is derived from an EMBL/GenBank/DDBJ whole genome shotgun (WGS) entry which is preliminary data.</text>
</comment>
<reference evidence="1 2" key="1">
    <citation type="submission" date="2017-11" db="EMBL/GenBank/DDBJ databases">
        <title>The genome sequence of Pantoea rodasii DSM 26611.</title>
        <authorList>
            <person name="Gao J."/>
            <person name="Mao X."/>
            <person name="Sun J."/>
        </authorList>
    </citation>
    <scope>NUCLEOTIDE SEQUENCE [LARGE SCALE GENOMIC DNA]</scope>
    <source>
        <strain evidence="1 2">DSM 26611</strain>
    </source>
</reference>
<keyword evidence="2" id="KW-1185">Reference proteome</keyword>
<organism evidence="1 2">
    <name type="scientific">Pantoea rodasii</name>
    <dbReference type="NCBI Taxonomy" id="1076549"/>
    <lineage>
        <taxon>Bacteria</taxon>
        <taxon>Pseudomonadati</taxon>
        <taxon>Pseudomonadota</taxon>
        <taxon>Gammaproteobacteria</taxon>
        <taxon>Enterobacterales</taxon>
        <taxon>Erwiniaceae</taxon>
        <taxon>Pantoea</taxon>
    </lineage>
</organism>
<evidence type="ECO:0000313" key="2">
    <source>
        <dbReference type="Proteomes" id="UP000232062"/>
    </source>
</evidence>